<sequence>MTDKLSTFFDSGIYRFENSNAVFIDPVRAMNRSYTRFRVSPSEYYSRFFESKPAGQESKVSSNSRKRKRKEKKKKPHALNEREKIADQRHQEVRPLLLKAHECLMRETDLLEVMSNLRSDFDSSRGCGDSVSPGVLEQSFVELGRVWQAPLYEITLNFNQCEKSNADGGSPIMQYSEQGVLPIFDNLVLNETGDDIEAEFLSSQYVIPRESSFYMYPSRVAMCAQILTFSSSVSYTSLYVLFFVVMWKSDLGQIHNLIPADSGCGFNLIVIDPPWENGSAHQKSSKCTLVSGTYIIKTVPSKTRHSIYFREACLRTRMHGRGIQPSAPASDVATREGRRRPRVRAASCHVAAPESGRRGPTRPKSGRLSPYRPYPTLPNHYFLSLPIKQLTHTDGALVALWVTNREKLRGFVEKELFPAWGVRYVASFYWLKVKADGSMINDLDLFHHRPYECLLLGQCHRKAMDSNCQSKSKPVQDNQIIISIPGDYSRKPPVGGLLMDYVPGFKPARCIELFAREMISGWTSWGNEPLHFQELRYFIRD</sequence>
<dbReference type="InterPro" id="IPR007757">
    <property type="entry name" value="MT-A70-like"/>
</dbReference>
<dbReference type="GO" id="GO:0008168">
    <property type="term" value="F:methyltransferase activity"/>
    <property type="evidence" value="ECO:0007669"/>
    <property type="project" value="TreeGrafter"/>
</dbReference>
<feature type="region of interest" description="Disordered" evidence="2">
    <location>
        <begin position="320"/>
        <end position="368"/>
    </location>
</feature>
<reference evidence="4" key="1">
    <citation type="journal article" date="2016" name="G3 (Bethesda)">
        <title>First Draft Assembly and Annotation of the Genome of a California Endemic Oak Quercus lobata Nee (Fagaceae).</title>
        <authorList>
            <person name="Sork V.L."/>
            <person name="Fitz-Gibbon S.T."/>
            <person name="Puiu D."/>
            <person name="Crepeau M."/>
            <person name="Gugger P.F."/>
            <person name="Sherman R."/>
            <person name="Stevens K."/>
            <person name="Langley C.H."/>
            <person name="Pellegrini M."/>
            <person name="Salzberg S.L."/>
        </authorList>
    </citation>
    <scope>NUCLEOTIDE SEQUENCE [LARGE SCALE GENOMIC DNA]</scope>
    <source>
        <strain evidence="4">cv. SW786</strain>
    </source>
</reference>
<dbReference type="OMA" id="EPLRFQD"/>
<dbReference type="FunCoup" id="A0A7N2QYA7">
    <property type="interactions" value="1061"/>
</dbReference>
<evidence type="ECO:0000256" key="1">
    <source>
        <dbReference type="PROSITE-ProRule" id="PRU00489"/>
    </source>
</evidence>
<dbReference type="PROSITE" id="PS51143">
    <property type="entry name" value="MT_A70"/>
    <property type="match status" value="1"/>
</dbReference>
<evidence type="ECO:0000313" key="4">
    <source>
        <dbReference type="Proteomes" id="UP000594261"/>
    </source>
</evidence>
<feature type="compositionally biased region" description="Basic residues" evidence="2">
    <location>
        <begin position="64"/>
        <end position="77"/>
    </location>
</feature>
<organism evidence="3 4">
    <name type="scientific">Quercus lobata</name>
    <name type="common">Valley oak</name>
    <dbReference type="NCBI Taxonomy" id="97700"/>
    <lineage>
        <taxon>Eukaryota</taxon>
        <taxon>Viridiplantae</taxon>
        <taxon>Streptophyta</taxon>
        <taxon>Embryophyta</taxon>
        <taxon>Tracheophyta</taxon>
        <taxon>Spermatophyta</taxon>
        <taxon>Magnoliopsida</taxon>
        <taxon>eudicotyledons</taxon>
        <taxon>Gunneridae</taxon>
        <taxon>Pentapetalae</taxon>
        <taxon>rosids</taxon>
        <taxon>fabids</taxon>
        <taxon>Fagales</taxon>
        <taxon>Fagaceae</taxon>
        <taxon>Quercus</taxon>
    </lineage>
</organism>
<feature type="region of interest" description="Disordered" evidence="2">
    <location>
        <begin position="56"/>
        <end position="86"/>
    </location>
</feature>
<dbReference type="SMR" id="A0A7N2QYA7"/>
<dbReference type="InParanoid" id="A0A7N2QYA7"/>
<dbReference type="Gramene" id="QL02p007525:mrna">
    <property type="protein sequence ID" value="QL02p007525:mrna"/>
    <property type="gene ID" value="QL02p007525"/>
</dbReference>
<dbReference type="Pfam" id="PF05063">
    <property type="entry name" value="MT-A70"/>
    <property type="match status" value="1"/>
</dbReference>
<evidence type="ECO:0000313" key="3">
    <source>
        <dbReference type="EnsemblPlants" id="QL02p007525:mrna"/>
    </source>
</evidence>
<comment type="similarity">
    <text evidence="1">Belongs to the MT-A70-like family.</text>
</comment>
<dbReference type="GO" id="GO:0005634">
    <property type="term" value="C:nucleus"/>
    <property type="evidence" value="ECO:0007669"/>
    <property type="project" value="TreeGrafter"/>
</dbReference>
<dbReference type="PANTHER" id="PTHR12829:SF4">
    <property type="entry name" value="N(6)-ADENINE-SPECIFIC METHYLTRANSFERASE METTL4"/>
    <property type="match status" value="1"/>
</dbReference>
<dbReference type="EnsemblPlants" id="QL02p007525:mrna">
    <property type="protein sequence ID" value="QL02p007525:mrna"/>
    <property type="gene ID" value="QL02p007525"/>
</dbReference>
<accession>A0A7N2QYA7</accession>
<dbReference type="AlphaFoldDB" id="A0A7N2QYA7"/>
<dbReference type="Proteomes" id="UP000594261">
    <property type="component" value="Chromosome 2"/>
</dbReference>
<evidence type="ECO:0000256" key="2">
    <source>
        <dbReference type="SAM" id="MobiDB-lite"/>
    </source>
</evidence>
<protein>
    <recommendedName>
        <fullName evidence="5">Methyltransferase-like protein 2</fullName>
    </recommendedName>
</protein>
<reference evidence="3" key="2">
    <citation type="submission" date="2021-01" db="UniProtKB">
        <authorList>
            <consortium name="EnsemblPlants"/>
        </authorList>
    </citation>
    <scope>IDENTIFICATION</scope>
</reference>
<dbReference type="PANTHER" id="PTHR12829">
    <property type="entry name" value="N6-ADENOSINE-METHYLTRANSFERASE"/>
    <property type="match status" value="1"/>
</dbReference>
<proteinExistence type="inferred from homology"/>
<name>A0A7N2QYA7_QUELO</name>
<keyword evidence="4" id="KW-1185">Reference proteome</keyword>
<evidence type="ECO:0008006" key="5">
    <source>
        <dbReference type="Google" id="ProtNLM"/>
    </source>
</evidence>